<feature type="transmembrane region" description="Helical" evidence="5">
    <location>
        <begin position="149"/>
        <end position="168"/>
    </location>
</feature>
<name>A0A854QBF5_CRYNE</name>
<keyword evidence="2 5" id="KW-0812">Transmembrane</keyword>
<dbReference type="Proteomes" id="UP000199727">
    <property type="component" value="Unassembled WGS sequence"/>
</dbReference>
<evidence type="ECO:0000256" key="3">
    <source>
        <dbReference type="ARBA" id="ARBA00022989"/>
    </source>
</evidence>
<reference evidence="6 7" key="1">
    <citation type="submission" date="2017-06" db="EMBL/GenBank/DDBJ databases">
        <title>Global population genomics of the pathogenic fungus Cryptococcus neoformans var. grubii.</title>
        <authorList>
            <person name="Cuomo C."/>
            <person name="Litvintseva A."/>
            <person name="Chen Y."/>
            <person name="Young S."/>
            <person name="Zeng Q."/>
            <person name="Chapman S."/>
            <person name="Gujja S."/>
            <person name="Saif S."/>
            <person name="Birren B."/>
        </authorList>
    </citation>
    <scope>NUCLEOTIDE SEQUENCE [LARGE SCALE GENOMIC DNA]</scope>
    <source>
        <strain evidence="6 7">Tu259-1</strain>
    </source>
</reference>
<dbReference type="Gene3D" id="1.20.1250.20">
    <property type="entry name" value="MFS general substrate transporter like domains"/>
    <property type="match status" value="1"/>
</dbReference>
<evidence type="ECO:0000256" key="5">
    <source>
        <dbReference type="SAM" id="Phobius"/>
    </source>
</evidence>
<dbReference type="AlphaFoldDB" id="A0A854QBF5"/>
<dbReference type="EMBL" id="AMKT01000098">
    <property type="protein sequence ID" value="OXG11488.1"/>
    <property type="molecule type" value="Genomic_DNA"/>
</dbReference>
<feature type="transmembrane region" description="Helical" evidence="5">
    <location>
        <begin position="238"/>
        <end position="262"/>
    </location>
</feature>
<dbReference type="PANTHER" id="PTHR23294">
    <property type="entry name" value="ET TRANSLATION PRODUCT-RELATED"/>
    <property type="match status" value="1"/>
</dbReference>
<evidence type="ECO:0000256" key="2">
    <source>
        <dbReference type="ARBA" id="ARBA00022692"/>
    </source>
</evidence>
<keyword evidence="4 5" id="KW-0472">Membrane</keyword>
<protein>
    <recommendedName>
        <fullName evidence="8">DUF895 domain membrane protein</fullName>
    </recommendedName>
</protein>
<evidence type="ECO:0000256" key="4">
    <source>
        <dbReference type="ARBA" id="ARBA00023136"/>
    </source>
</evidence>
<feature type="transmembrane region" description="Helical" evidence="5">
    <location>
        <begin position="84"/>
        <end position="104"/>
    </location>
</feature>
<comment type="caution">
    <text evidence="6">The sequence shown here is derived from an EMBL/GenBank/DDBJ whole genome shotgun (WGS) entry which is preliminary data.</text>
</comment>
<accession>A0A854QBF5</accession>
<dbReference type="PANTHER" id="PTHR23294:SF17">
    <property type="entry name" value="DUF895 DOMAIN MEMBRANE PROTEIN"/>
    <property type="match status" value="1"/>
</dbReference>
<feature type="transmembrane region" description="Helical" evidence="5">
    <location>
        <begin position="268"/>
        <end position="289"/>
    </location>
</feature>
<evidence type="ECO:0008006" key="8">
    <source>
        <dbReference type="Google" id="ProtNLM"/>
    </source>
</evidence>
<evidence type="ECO:0000256" key="1">
    <source>
        <dbReference type="ARBA" id="ARBA00004141"/>
    </source>
</evidence>
<dbReference type="SUPFAM" id="SSF103473">
    <property type="entry name" value="MFS general substrate transporter"/>
    <property type="match status" value="1"/>
</dbReference>
<dbReference type="InterPro" id="IPR051617">
    <property type="entry name" value="UNC-93-like_regulator"/>
</dbReference>
<dbReference type="InterPro" id="IPR036259">
    <property type="entry name" value="MFS_trans_sf"/>
</dbReference>
<keyword evidence="3 5" id="KW-1133">Transmembrane helix</keyword>
<dbReference type="GO" id="GO:0016020">
    <property type="term" value="C:membrane"/>
    <property type="evidence" value="ECO:0007669"/>
    <property type="project" value="UniProtKB-SubCell"/>
</dbReference>
<comment type="subcellular location">
    <subcellularLocation>
        <location evidence="1">Membrane</location>
        <topology evidence="1">Multi-pass membrane protein</topology>
    </subcellularLocation>
</comment>
<feature type="transmembrane region" description="Helical" evidence="5">
    <location>
        <begin position="301"/>
        <end position="321"/>
    </location>
</feature>
<organism evidence="6 7">
    <name type="scientific">Cryptococcus neoformans Tu259-1</name>
    <dbReference type="NCBI Taxonomy" id="1230072"/>
    <lineage>
        <taxon>Eukaryota</taxon>
        <taxon>Fungi</taxon>
        <taxon>Dikarya</taxon>
        <taxon>Basidiomycota</taxon>
        <taxon>Agaricomycotina</taxon>
        <taxon>Tremellomycetes</taxon>
        <taxon>Tremellales</taxon>
        <taxon>Cryptococcaceae</taxon>
        <taxon>Cryptococcus</taxon>
        <taxon>Cryptococcus neoformans species complex</taxon>
    </lineage>
</organism>
<feature type="transmembrane region" description="Helical" evidence="5">
    <location>
        <begin position="60"/>
        <end position="77"/>
    </location>
</feature>
<feature type="transmembrane region" description="Helical" evidence="5">
    <location>
        <begin position="409"/>
        <end position="427"/>
    </location>
</feature>
<sequence length="486" mass="52621">MTLLSRLSRMRVGSARYNSPWTQVVIVGLVCFCSVGMFSAVSGLGAGGTQDTALSDTANAVLYGVFAIMGIFAGSINNVLGPRLTLSIGATGYSLYVGALWAFQVHGTRWFLILAGGLLGVTAALLWAAQGSIMMSYSMEKDKGRAFSLFWSIFQMGTLIGAAIALGIQAHSTLPSVSTGVYLAFMIIQLTAIAISWLILPPHLVVRGDGTIVKLDDAISPKEEARHFLKMFKDWRMLMLFPMFFASNYFYAYQGAITAHLFNGRTRALVSLLTGLGAIVGAILIGVVLDRVPLSRRKRSMVGCLTVIVLNIVIWVGGLVFQVKFTRHSEHVVWDWSDGAAIGPIILLMSYYIGDAAFQGLAYYTMSCITNDPFRLARMAGYYKGVQSAGAAVSFGMDAVATPFLTEHLVSWIILLVSLPLCGYVLWTANETNYEVEGVVKVEDVEGNAVEGPALPTGHHMHEKEKVSTDEKVGGNLTNVMSVHKE</sequence>
<feature type="transmembrane region" description="Helical" evidence="5">
    <location>
        <begin position="21"/>
        <end position="40"/>
    </location>
</feature>
<gene>
    <name evidence="6" type="ORF">C361_06593</name>
</gene>
<feature type="transmembrane region" description="Helical" evidence="5">
    <location>
        <begin position="110"/>
        <end position="129"/>
    </location>
</feature>
<proteinExistence type="predicted"/>
<feature type="transmembrane region" description="Helical" evidence="5">
    <location>
        <begin position="180"/>
        <end position="200"/>
    </location>
</feature>
<dbReference type="Pfam" id="PF05978">
    <property type="entry name" value="UNC-93"/>
    <property type="match status" value="1"/>
</dbReference>
<dbReference type="InterPro" id="IPR010291">
    <property type="entry name" value="Ion_channel_UNC-93"/>
</dbReference>
<feature type="transmembrane region" description="Helical" evidence="5">
    <location>
        <begin position="376"/>
        <end position="397"/>
    </location>
</feature>
<evidence type="ECO:0000313" key="7">
    <source>
        <dbReference type="Proteomes" id="UP000199727"/>
    </source>
</evidence>
<evidence type="ECO:0000313" key="6">
    <source>
        <dbReference type="EMBL" id="OXG11488.1"/>
    </source>
</evidence>
<dbReference type="OrthoDB" id="196103at2759"/>
<feature type="transmembrane region" description="Helical" evidence="5">
    <location>
        <begin position="341"/>
        <end position="364"/>
    </location>
</feature>